<dbReference type="AlphaFoldDB" id="A0A1W1XIE6"/>
<name>A0A1W1XIE6_9BACT</name>
<dbReference type="OrthoDB" id="9940741at2"/>
<sequence>MTQNLERIEYRKGLLEKGMRADGLPVKVWRGAKIPADVIKAINEENLLNLGGVYGDKNAGDPVEYDNLKLILTDDTVEITVFNRGITLFMSDDERVRRIHRVLCKLVQPGKNT</sequence>
<accession>A0A1W1XIE6</accession>
<evidence type="ECO:0000313" key="2">
    <source>
        <dbReference type="Proteomes" id="UP000192783"/>
    </source>
</evidence>
<dbReference type="Proteomes" id="UP000192783">
    <property type="component" value="Unassembled WGS sequence"/>
</dbReference>
<dbReference type="EMBL" id="FWXF01000008">
    <property type="protein sequence ID" value="SMC23750.1"/>
    <property type="molecule type" value="Genomic_DNA"/>
</dbReference>
<proteinExistence type="predicted"/>
<evidence type="ECO:0000313" key="1">
    <source>
        <dbReference type="EMBL" id="SMC23750.1"/>
    </source>
</evidence>
<dbReference type="RefSeq" id="WP_084057570.1">
    <property type="nucleotide sequence ID" value="NZ_FWXF01000008.1"/>
</dbReference>
<reference evidence="1 2" key="1">
    <citation type="submission" date="2017-04" db="EMBL/GenBank/DDBJ databases">
        <authorList>
            <person name="Afonso C.L."/>
            <person name="Miller P.J."/>
            <person name="Scott M.A."/>
            <person name="Spackman E."/>
            <person name="Goraichik I."/>
            <person name="Dimitrov K.M."/>
            <person name="Suarez D.L."/>
            <person name="Swayne D.E."/>
        </authorList>
    </citation>
    <scope>NUCLEOTIDE SEQUENCE [LARGE SCALE GENOMIC DNA]</scope>
    <source>
        <strain evidence="1 2">DSM 13146</strain>
    </source>
</reference>
<protein>
    <submittedName>
        <fullName evidence="1">Uncharacterized protein</fullName>
    </submittedName>
</protein>
<dbReference type="STRING" id="1121390.SAMN02746041_01832"/>
<keyword evidence="2" id="KW-1185">Reference proteome</keyword>
<organism evidence="1 2">
    <name type="scientific">Desulfacinum hydrothermale DSM 13146</name>
    <dbReference type="NCBI Taxonomy" id="1121390"/>
    <lineage>
        <taxon>Bacteria</taxon>
        <taxon>Pseudomonadati</taxon>
        <taxon>Thermodesulfobacteriota</taxon>
        <taxon>Syntrophobacteria</taxon>
        <taxon>Syntrophobacterales</taxon>
        <taxon>Syntrophobacteraceae</taxon>
        <taxon>Desulfacinum</taxon>
    </lineage>
</organism>
<gene>
    <name evidence="1" type="ORF">SAMN02746041_01832</name>
</gene>